<reference evidence="2 3" key="1">
    <citation type="submission" date="2017-02" db="EMBL/GenBank/DDBJ databases">
        <authorList>
            <person name="Peterson S.W."/>
        </authorList>
    </citation>
    <scope>NUCLEOTIDE SEQUENCE [LARGE SCALE GENOMIC DNA]</scope>
    <source>
        <strain evidence="2 3">ATCC 27749</strain>
    </source>
</reference>
<feature type="compositionally biased region" description="Low complexity" evidence="1">
    <location>
        <begin position="240"/>
        <end position="256"/>
    </location>
</feature>
<feature type="compositionally biased region" description="Basic residues" evidence="1">
    <location>
        <begin position="80"/>
        <end position="94"/>
    </location>
</feature>
<feature type="compositionally biased region" description="Low complexity" evidence="1">
    <location>
        <begin position="276"/>
        <end position="286"/>
    </location>
</feature>
<organism evidence="2 3">
    <name type="scientific">Gemmiger formicilis</name>
    <dbReference type="NCBI Taxonomy" id="745368"/>
    <lineage>
        <taxon>Bacteria</taxon>
        <taxon>Bacillati</taxon>
        <taxon>Bacillota</taxon>
        <taxon>Clostridia</taxon>
        <taxon>Eubacteriales</taxon>
        <taxon>Gemmiger</taxon>
    </lineage>
</organism>
<proteinExistence type="predicted"/>
<sequence>MQRVKNTQAQKTENTPKASRHLTATDAPAKRAKKDKKKTQNSTKQQQTGPKPRSKRDANAKSPLPPHALSRGAAATAQARPHKSKRYNKSTKDHKKADSTPTQPTRPSREPHHAKTRAKNHQHTAQQQLQPEGTDYDTKIRSTGQPPRPNDGQNERARHRKTQQHPRQGPGLIQQHPQHREKPKTAPGVKHRSKIFREDTDREHGLKPPGPNTANRTQPNHLSGPQQPEKNYRNNITAYKQKTTTTQPETTSQTTKIEADQKKTGKNPRQAADGGTSTTQQMPQPTTRKKREPAGEHNSIS</sequence>
<feature type="compositionally biased region" description="Basic residues" evidence="1">
    <location>
        <begin position="30"/>
        <end position="39"/>
    </location>
</feature>
<feature type="compositionally biased region" description="Polar residues" evidence="1">
    <location>
        <begin position="212"/>
        <end position="238"/>
    </location>
</feature>
<protein>
    <submittedName>
        <fullName evidence="2">Uncharacterized protein</fullName>
    </submittedName>
</protein>
<accession>A0A1T4W6G5</accession>
<dbReference type="Proteomes" id="UP000190286">
    <property type="component" value="Unassembled WGS sequence"/>
</dbReference>
<evidence type="ECO:0000256" key="1">
    <source>
        <dbReference type="SAM" id="MobiDB-lite"/>
    </source>
</evidence>
<keyword evidence="3" id="KW-1185">Reference proteome</keyword>
<evidence type="ECO:0000313" key="2">
    <source>
        <dbReference type="EMBL" id="SKA72843.1"/>
    </source>
</evidence>
<name>A0A1T4W6G5_9FIRM</name>
<dbReference type="EMBL" id="FUYF01000001">
    <property type="protein sequence ID" value="SKA72843.1"/>
    <property type="molecule type" value="Genomic_DNA"/>
</dbReference>
<feature type="compositionally biased region" description="Polar residues" evidence="1">
    <location>
        <begin position="1"/>
        <end position="17"/>
    </location>
</feature>
<gene>
    <name evidence="2" type="ORF">SAMN02745178_00015</name>
</gene>
<dbReference type="AlphaFoldDB" id="A0A1T4W6G5"/>
<feature type="region of interest" description="Disordered" evidence="1">
    <location>
        <begin position="1"/>
        <end position="301"/>
    </location>
</feature>
<evidence type="ECO:0000313" key="3">
    <source>
        <dbReference type="Proteomes" id="UP000190286"/>
    </source>
</evidence>
<feature type="compositionally biased region" description="Basic and acidic residues" evidence="1">
    <location>
        <begin position="195"/>
        <end position="206"/>
    </location>
</feature>
<dbReference type="STRING" id="745368.SAMN02745178_00015"/>